<evidence type="ECO:0000256" key="8">
    <source>
        <dbReference type="ARBA" id="ARBA00022837"/>
    </source>
</evidence>
<evidence type="ECO:0000256" key="5">
    <source>
        <dbReference type="ARBA" id="ARBA00022692"/>
    </source>
</evidence>
<keyword evidence="9" id="KW-0442">Lipid degradation</keyword>
<keyword evidence="12 15" id="KW-0472">Membrane</keyword>
<evidence type="ECO:0000256" key="14">
    <source>
        <dbReference type="ARBA" id="ARBA00026104"/>
    </source>
</evidence>
<dbReference type="Pfam" id="PF01764">
    <property type="entry name" value="Lipase_3"/>
    <property type="match status" value="1"/>
</dbReference>
<dbReference type="SUPFAM" id="SSF53474">
    <property type="entry name" value="alpha/beta-Hydrolases"/>
    <property type="match status" value="1"/>
</dbReference>
<feature type="domain" description="Fungal lipase-type" evidence="16">
    <location>
        <begin position="178"/>
        <end position="323"/>
    </location>
</feature>
<evidence type="ECO:0000256" key="15">
    <source>
        <dbReference type="SAM" id="Phobius"/>
    </source>
</evidence>
<dbReference type="InterPro" id="IPR002921">
    <property type="entry name" value="Fungal_lipase-type"/>
</dbReference>
<dbReference type="GO" id="GO:0016042">
    <property type="term" value="P:lipid catabolic process"/>
    <property type="evidence" value="ECO:0007669"/>
    <property type="project" value="UniProtKB-KW"/>
</dbReference>
<accession>A0A024FTV4</accession>
<name>A0A024FTV4_9STRA</name>
<dbReference type="PANTHER" id="PTHR45792:SF8">
    <property type="entry name" value="DIACYLGLYCEROL LIPASE-ALPHA"/>
    <property type="match status" value="1"/>
</dbReference>
<evidence type="ECO:0000256" key="10">
    <source>
        <dbReference type="ARBA" id="ARBA00022989"/>
    </source>
</evidence>
<dbReference type="InterPro" id="IPR029058">
    <property type="entry name" value="AB_hydrolase_fold"/>
</dbReference>
<keyword evidence="8" id="KW-0106">Calcium</keyword>
<feature type="transmembrane region" description="Helical" evidence="15">
    <location>
        <begin position="100"/>
        <end position="121"/>
    </location>
</feature>
<keyword evidence="6" id="KW-0479">Metal-binding</keyword>
<evidence type="ECO:0000256" key="1">
    <source>
        <dbReference type="ARBA" id="ARBA00001913"/>
    </source>
</evidence>
<evidence type="ECO:0000256" key="9">
    <source>
        <dbReference type="ARBA" id="ARBA00022963"/>
    </source>
</evidence>
<evidence type="ECO:0000256" key="6">
    <source>
        <dbReference type="ARBA" id="ARBA00022723"/>
    </source>
</evidence>
<gene>
    <name evidence="17" type="ORF">BN9_102050</name>
</gene>
<dbReference type="GO" id="GO:0016298">
    <property type="term" value="F:lipase activity"/>
    <property type="evidence" value="ECO:0007669"/>
    <property type="project" value="TreeGrafter"/>
</dbReference>
<dbReference type="GO" id="GO:0005886">
    <property type="term" value="C:plasma membrane"/>
    <property type="evidence" value="ECO:0007669"/>
    <property type="project" value="UniProtKB-SubCell"/>
</dbReference>
<keyword evidence="5 15" id="KW-0812">Transmembrane</keyword>
<comment type="subcellular location">
    <subcellularLocation>
        <location evidence="2">Cell membrane</location>
        <topology evidence="2">Multi-pass membrane protein</topology>
    </subcellularLocation>
</comment>
<keyword evidence="7" id="KW-0378">Hydrolase</keyword>
<organism evidence="17 18">
    <name type="scientific">Albugo candida</name>
    <dbReference type="NCBI Taxonomy" id="65357"/>
    <lineage>
        <taxon>Eukaryota</taxon>
        <taxon>Sar</taxon>
        <taxon>Stramenopiles</taxon>
        <taxon>Oomycota</taxon>
        <taxon>Peronosporomycetes</taxon>
        <taxon>Albuginales</taxon>
        <taxon>Albuginaceae</taxon>
        <taxon>Albugo</taxon>
    </lineage>
</organism>
<dbReference type="OrthoDB" id="438440at2759"/>
<dbReference type="GO" id="GO:0046872">
    <property type="term" value="F:metal ion binding"/>
    <property type="evidence" value="ECO:0007669"/>
    <property type="project" value="UniProtKB-KW"/>
</dbReference>
<comment type="caution">
    <text evidence="17">The sequence shown here is derived from an EMBL/GenBank/DDBJ whole genome shotgun (WGS) entry which is preliminary data.</text>
</comment>
<reference evidence="17 18" key="1">
    <citation type="submission" date="2012-05" db="EMBL/GenBank/DDBJ databases">
        <title>Recombination and specialization in a pathogen metapopulation.</title>
        <authorList>
            <person name="Gardiner A."/>
            <person name="Kemen E."/>
            <person name="Schultz-Larsen T."/>
            <person name="MacLean D."/>
            <person name="Van Oosterhout C."/>
            <person name="Jones J.D.G."/>
        </authorList>
    </citation>
    <scope>NUCLEOTIDE SEQUENCE [LARGE SCALE GENOMIC DNA]</scope>
    <source>
        <strain evidence="17 18">Ac Nc2</strain>
    </source>
</reference>
<evidence type="ECO:0000256" key="4">
    <source>
        <dbReference type="ARBA" id="ARBA00022553"/>
    </source>
</evidence>
<comment type="cofactor">
    <cofactor evidence="1">
        <name>Ca(2+)</name>
        <dbReference type="ChEBI" id="CHEBI:29108"/>
    </cofactor>
</comment>
<sequence>MVQSHEKSAEVDTNDENHMRTLEAACAGDGITNSNEVIDDDEAITISISATLDTCNDPETNKHILSPTPMIGDVNNAGALEQRIEELAYYSKYAVGAYGWLLYIYTYPWTGIFYLLGSYFLRRRHTSIFGDNLLRLNQSALFLESGITSQDLLYASFRGTVSHPAFYVAFDHHKKELIIAIRGTLSLEDCLTDAMAQHVSVDAIATQIGCDGVGEFAHEGFLQAAHSIYLEIERLNLLKTLSASNSTQEVQQTTGYRVVLVGHSLGAATASLLAVMLKPDFPNLQCFCYSPPGCIMSIGLSDRCKDFITSVVLGHDVVASASVQAAEEFRDRILEVIERSKVSKIAILRRSAASRDINDLLHDSSDDTGRERSFVQHLNRYRQSLRQIRADQVLYELKMPGRIIHLKHKAFVADSPKVKLIDFRCRCRGLAKSIEYDFEWTHHTTFRSIQIAQSMLDDHLANNVHAVLQKCAKSLQVS</sequence>
<evidence type="ECO:0000259" key="16">
    <source>
        <dbReference type="Pfam" id="PF01764"/>
    </source>
</evidence>
<protein>
    <recommendedName>
        <fullName evidence="14">sn-1-specific diacylglycerol lipase</fullName>
        <ecNumber evidence="14">3.1.1.116</ecNumber>
    </recommendedName>
</protein>
<keyword evidence="10 15" id="KW-1133">Transmembrane helix</keyword>
<evidence type="ECO:0000256" key="2">
    <source>
        <dbReference type="ARBA" id="ARBA00004651"/>
    </source>
</evidence>
<dbReference type="Proteomes" id="UP000053237">
    <property type="component" value="Unassembled WGS sequence"/>
</dbReference>
<dbReference type="EMBL" id="CAIX01000261">
    <property type="protein sequence ID" value="CCI10466.1"/>
    <property type="molecule type" value="Genomic_DNA"/>
</dbReference>
<evidence type="ECO:0000256" key="13">
    <source>
        <dbReference type="ARBA" id="ARBA00024531"/>
    </source>
</evidence>
<keyword evidence="3" id="KW-1003">Cell membrane</keyword>
<evidence type="ECO:0000313" key="17">
    <source>
        <dbReference type="EMBL" id="CCI10466.1"/>
    </source>
</evidence>
<dbReference type="InterPro" id="IPR052214">
    <property type="entry name" value="DAG_Lipase-Related"/>
</dbReference>
<comment type="catalytic activity">
    <reaction evidence="13">
        <text>a 1,2-diacyl-sn-glycerol + H2O = a 2-acylglycerol + a fatty acid + H(+)</text>
        <dbReference type="Rhea" id="RHEA:33275"/>
        <dbReference type="ChEBI" id="CHEBI:15377"/>
        <dbReference type="ChEBI" id="CHEBI:15378"/>
        <dbReference type="ChEBI" id="CHEBI:17389"/>
        <dbReference type="ChEBI" id="CHEBI:17815"/>
        <dbReference type="ChEBI" id="CHEBI:28868"/>
        <dbReference type="EC" id="3.1.1.116"/>
    </reaction>
    <physiologicalReaction direction="left-to-right" evidence="13">
        <dbReference type="Rhea" id="RHEA:33276"/>
    </physiologicalReaction>
</comment>
<keyword evidence="11" id="KW-0443">Lipid metabolism</keyword>
<dbReference type="AlphaFoldDB" id="A0A024FTV4"/>
<keyword evidence="18" id="KW-1185">Reference proteome</keyword>
<dbReference type="EC" id="3.1.1.116" evidence="14"/>
<evidence type="ECO:0000256" key="7">
    <source>
        <dbReference type="ARBA" id="ARBA00022801"/>
    </source>
</evidence>
<dbReference type="Gene3D" id="3.40.50.1820">
    <property type="entry name" value="alpha/beta hydrolase"/>
    <property type="match status" value="1"/>
</dbReference>
<evidence type="ECO:0000256" key="11">
    <source>
        <dbReference type="ARBA" id="ARBA00023098"/>
    </source>
</evidence>
<keyword evidence="4" id="KW-0597">Phosphoprotein</keyword>
<dbReference type="InParanoid" id="A0A024FTV4"/>
<evidence type="ECO:0000313" key="18">
    <source>
        <dbReference type="Proteomes" id="UP000053237"/>
    </source>
</evidence>
<dbReference type="PANTHER" id="PTHR45792">
    <property type="entry name" value="DIACYLGLYCEROL LIPASE HOMOLOG-RELATED"/>
    <property type="match status" value="1"/>
</dbReference>
<dbReference type="CDD" id="cd00519">
    <property type="entry name" value="Lipase_3"/>
    <property type="match status" value="1"/>
</dbReference>
<proteinExistence type="predicted"/>
<evidence type="ECO:0000256" key="3">
    <source>
        <dbReference type="ARBA" id="ARBA00022475"/>
    </source>
</evidence>
<evidence type="ECO:0000256" key="12">
    <source>
        <dbReference type="ARBA" id="ARBA00023136"/>
    </source>
</evidence>